<gene>
    <name evidence="2" type="ORF">SAMN05421833_10855</name>
</gene>
<evidence type="ECO:0000256" key="1">
    <source>
        <dbReference type="SAM" id="Phobius"/>
    </source>
</evidence>
<keyword evidence="1" id="KW-0812">Transmembrane</keyword>
<evidence type="ECO:0000313" key="3">
    <source>
        <dbReference type="Proteomes" id="UP000186096"/>
    </source>
</evidence>
<proteinExistence type="predicted"/>
<evidence type="ECO:0000313" key="2">
    <source>
        <dbReference type="EMBL" id="SIR34840.1"/>
    </source>
</evidence>
<reference evidence="3" key="1">
    <citation type="submission" date="2017-01" db="EMBL/GenBank/DDBJ databases">
        <authorList>
            <person name="Varghese N."/>
            <person name="Submissions S."/>
        </authorList>
    </citation>
    <scope>NUCLEOTIDE SEQUENCE [LARGE SCALE GENOMIC DNA]</scope>
    <source>
        <strain evidence="3">ATCC 12950</strain>
    </source>
</reference>
<accession>A0A1N7A6S5</accession>
<dbReference type="Proteomes" id="UP000186096">
    <property type="component" value="Unassembled WGS sequence"/>
</dbReference>
<keyword evidence="1" id="KW-0472">Membrane</keyword>
<feature type="transmembrane region" description="Helical" evidence="1">
    <location>
        <begin position="130"/>
        <end position="149"/>
    </location>
</feature>
<dbReference type="AlphaFoldDB" id="A0A1N7A6S5"/>
<keyword evidence="3" id="KW-1185">Reference proteome</keyword>
<feature type="transmembrane region" description="Helical" evidence="1">
    <location>
        <begin position="209"/>
        <end position="227"/>
    </location>
</feature>
<organism evidence="2 3">
    <name type="scientific">Microbispora rosea</name>
    <dbReference type="NCBI Taxonomy" id="58117"/>
    <lineage>
        <taxon>Bacteria</taxon>
        <taxon>Bacillati</taxon>
        <taxon>Actinomycetota</taxon>
        <taxon>Actinomycetes</taxon>
        <taxon>Streptosporangiales</taxon>
        <taxon>Streptosporangiaceae</taxon>
        <taxon>Microbispora</taxon>
    </lineage>
</organism>
<protein>
    <submittedName>
        <fullName evidence="2">Uncharacterized protein</fullName>
    </submittedName>
</protein>
<feature type="transmembrane region" description="Helical" evidence="1">
    <location>
        <begin position="94"/>
        <end position="118"/>
    </location>
</feature>
<keyword evidence="1" id="KW-1133">Transmembrane helix</keyword>
<feature type="transmembrane region" description="Helical" evidence="1">
    <location>
        <begin position="184"/>
        <end position="203"/>
    </location>
</feature>
<dbReference type="OrthoDB" id="3672169at2"/>
<dbReference type="STRING" id="58117.SAMN05421833_10855"/>
<dbReference type="RefSeq" id="WP_076434824.1">
    <property type="nucleotide sequence ID" value="NZ_FTNI01000008.1"/>
</dbReference>
<feature type="transmembrane region" description="Helical" evidence="1">
    <location>
        <begin position="18"/>
        <end position="40"/>
    </location>
</feature>
<dbReference type="EMBL" id="FTNI01000008">
    <property type="protein sequence ID" value="SIR34840.1"/>
    <property type="molecule type" value="Genomic_DNA"/>
</dbReference>
<name>A0A1N7A6S5_9ACTN</name>
<sequence>MYDSPQHDAGRPGRPRRLVLTVLPPLLALLFLLLLFAVFRDRLPGRAYVWGGEPRYAPGWGGWLRSAALSAGAFEVVFLAVFTHYWRWPGLQRWLVACSVAVSVSMAAESGIGVTALIDSPEPTAAPAWQVPAEIALTLLGGVSGWWLAGPLPPAPGARTAPPPGVPVLPLAPAQRAVYAVSAWYPRSFLQGAAMLAFGWFGLFNLSRSWQGATLMALMGLVAILSARTRLRIDGSGVEVSLPGLGGVRRVVPYDTVLFASVRPEASGRGLGMIGGSRGWGYVSGRGPVLALRLTDGREFLYSTRDAETAAALVNASLTRARGAAGC</sequence>
<feature type="transmembrane region" description="Helical" evidence="1">
    <location>
        <begin position="60"/>
        <end position="82"/>
    </location>
</feature>